<dbReference type="KEGG" id="aaf:AURANDRAFT_67482"/>
<dbReference type="GO" id="GO:0003987">
    <property type="term" value="F:acetate-CoA ligase activity"/>
    <property type="evidence" value="ECO:0007669"/>
    <property type="project" value="TreeGrafter"/>
</dbReference>
<evidence type="ECO:0000313" key="2">
    <source>
        <dbReference type="Proteomes" id="UP000002729"/>
    </source>
</evidence>
<keyword evidence="2" id="KW-1185">Reference proteome</keyword>
<dbReference type="GeneID" id="20226260"/>
<dbReference type="EMBL" id="GL833156">
    <property type="protein sequence ID" value="EGB04111.1"/>
    <property type="molecule type" value="Genomic_DNA"/>
</dbReference>
<organism evidence="2">
    <name type="scientific">Aureococcus anophagefferens</name>
    <name type="common">Harmful bloom alga</name>
    <dbReference type="NCBI Taxonomy" id="44056"/>
    <lineage>
        <taxon>Eukaryota</taxon>
        <taxon>Sar</taxon>
        <taxon>Stramenopiles</taxon>
        <taxon>Ochrophyta</taxon>
        <taxon>Pelagophyceae</taxon>
        <taxon>Pelagomonadales</taxon>
        <taxon>Pelagomonadaceae</taxon>
        <taxon>Aureococcus</taxon>
    </lineage>
</organism>
<evidence type="ECO:0008006" key="3">
    <source>
        <dbReference type="Google" id="ProtNLM"/>
    </source>
</evidence>
<dbReference type="PANTHER" id="PTHR24095">
    <property type="entry name" value="ACETYL-COENZYME A SYNTHETASE"/>
    <property type="match status" value="1"/>
</dbReference>
<sequence>MFLVKFFKHMAQGQRSEIPSKCKAHDMGVVPTGQTEQKIQSGVVLEFLQELCGPNSGANFSSHSLATYIIAKCDYKPHTANLILKTNHQRAVSGSNIISSIEQYNIEEMWTDCNQKIISCRRELEPEAFYQIKYEDLLGNPQSTLSQLQRDIPLLIKDIKPIHQDPRPKGSRGTPALSLLHGGFGTPVAVQLKSYAPALWPIITLQAPELIPPSQTHFGAMRGRALHYDGFLDEPHLQEAMWKRATTYEFAFATLLLTPVNFGNAIQLGDITTIQALEHSARSISPEHILELSTILSSKHVEVFTREDSVLTVASTISHLTVKHLLHWYHPRHKSWQARSQDSAWNGGAVNIAFNEIDRHILSGYGCALAVIDHKEESHSQSYSSLLLGCLAASSALKNRGLVAGDRLIFMFPTNLSGICLIESAKRLGIIYACMPPITPAQSLSD</sequence>
<dbReference type="GO" id="GO:0005829">
    <property type="term" value="C:cytosol"/>
    <property type="evidence" value="ECO:0007669"/>
    <property type="project" value="TreeGrafter"/>
</dbReference>
<dbReference type="SUPFAM" id="SSF56801">
    <property type="entry name" value="Acetyl-CoA synthetase-like"/>
    <property type="match status" value="1"/>
</dbReference>
<reference evidence="1 2" key="1">
    <citation type="journal article" date="2011" name="Proc. Natl. Acad. Sci. U.S.A.">
        <title>Niche of harmful alga Aureococcus anophagefferens revealed through ecogenomics.</title>
        <authorList>
            <person name="Gobler C.J."/>
            <person name="Berry D.L."/>
            <person name="Dyhrman S.T."/>
            <person name="Wilhelm S.W."/>
            <person name="Salamov A."/>
            <person name="Lobanov A.V."/>
            <person name="Zhang Y."/>
            <person name="Collier J.L."/>
            <person name="Wurch L.L."/>
            <person name="Kustka A.B."/>
            <person name="Dill B.D."/>
            <person name="Shah M."/>
            <person name="VerBerkmoes N.C."/>
            <person name="Kuo A."/>
            <person name="Terry A."/>
            <person name="Pangilinan J."/>
            <person name="Lindquist E.A."/>
            <person name="Lucas S."/>
            <person name="Paulsen I.T."/>
            <person name="Hattenrath-Lehmann T.K."/>
            <person name="Talmage S.C."/>
            <person name="Walker E.A."/>
            <person name="Koch F."/>
            <person name="Burson A.M."/>
            <person name="Marcoval M.A."/>
            <person name="Tang Y.Z."/>
            <person name="Lecleir G.R."/>
            <person name="Coyne K.J."/>
            <person name="Berg G.M."/>
            <person name="Bertrand E.M."/>
            <person name="Saito M.A."/>
            <person name="Gladyshev V.N."/>
            <person name="Grigoriev I.V."/>
        </authorList>
    </citation>
    <scope>NUCLEOTIDE SEQUENCE [LARGE SCALE GENOMIC DNA]</scope>
    <source>
        <strain evidence="2">CCMP 1984</strain>
    </source>
</reference>
<name>F0YLB0_AURAN</name>
<dbReference type="InterPro" id="IPR042099">
    <property type="entry name" value="ANL_N_sf"/>
</dbReference>
<gene>
    <name evidence="1" type="ORF">AURANDRAFT_67482</name>
</gene>
<dbReference type="AlphaFoldDB" id="F0YLB0"/>
<protein>
    <recommendedName>
        <fullName evidence="3">AMP-dependent synthetase/ligase domain-containing protein</fullName>
    </recommendedName>
</protein>
<accession>F0YLB0</accession>
<dbReference type="RefSeq" id="XP_009041236.1">
    <property type="nucleotide sequence ID" value="XM_009042988.1"/>
</dbReference>
<dbReference type="Gene3D" id="3.40.50.12780">
    <property type="entry name" value="N-terminal domain of ligase-like"/>
    <property type="match status" value="1"/>
</dbReference>
<evidence type="ECO:0000313" key="1">
    <source>
        <dbReference type="EMBL" id="EGB04111.1"/>
    </source>
</evidence>
<dbReference type="Gene3D" id="3.40.50.300">
    <property type="entry name" value="P-loop containing nucleotide triphosphate hydrolases"/>
    <property type="match status" value="1"/>
</dbReference>
<proteinExistence type="predicted"/>
<dbReference type="GO" id="GO:0006085">
    <property type="term" value="P:acetyl-CoA biosynthetic process"/>
    <property type="evidence" value="ECO:0007669"/>
    <property type="project" value="TreeGrafter"/>
</dbReference>
<dbReference type="InParanoid" id="F0YLB0"/>
<dbReference type="InterPro" id="IPR027417">
    <property type="entry name" value="P-loop_NTPase"/>
</dbReference>
<dbReference type="Proteomes" id="UP000002729">
    <property type="component" value="Unassembled WGS sequence"/>
</dbReference>
<dbReference type="PANTHER" id="PTHR24095:SF14">
    <property type="entry name" value="ACETYL-COENZYME A SYNTHETASE 1"/>
    <property type="match status" value="1"/>
</dbReference>